<sequence>MQIRNSFIVAMLICFLGISNFAWGKILILNGLTHEHQALQGEVRKGTIELKNISEKEQSVQIYQKDFWYSYTGESKHDAPGTMERSNANWLSINPQFVTLQPNETSLIEYQLTIPDNDSLIGTYWSVIMVEGITPPDTSTVKTGIKINTVVRYAVQIIANIGDTGKRNMQFINLNLSRQDSITTLQVAFKNTGERILRPEMGIEVFDSNGESQGVFKADRRKIYPGTSAIVELNLSSLPVGKYSGVLIADCSEDYAFGTNVNLEIKNE</sequence>
<proteinExistence type="predicted"/>
<evidence type="ECO:0008006" key="2">
    <source>
        <dbReference type="Google" id="ProtNLM"/>
    </source>
</evidence>
<dbReference type="EMBL" id="UOEP01000162">
    <property type="protein sequence ID" value="VAW21957.1"/>
    <property type="molecule type" value="Genomic_DNA"/>
</dbReference>
<name>A0A3B0U997_9ZZZZ</name>
<accession>A0A3B0U997</accession>
<evidence type="ECO:0000313" key="1">
    <source>
        <dbReference type="EMBL" id="VAW21957.1"/>
    </source>
</evidence>
<gene>
    <name evidence="1" type="ORF">MNBD_BACTEROID01-428</name>
</gene>
<organism evidence="1">
    <name type="scientific">hydrothermal vent metagenome</name>
    <dbReference type="NCBI Taxonomy" id="652676"/>
    <lineage>
        <taxon>unclassified sequences</taxon>
        <taxon>metagenomes</taxon>
        <taxon>ecological metagenomes</taxon>
    </lineage>
</organism>
<dbReference type="AlphaFoldDB" id="A0A3B0U997"/>
<reference evidence="1" key="1">
    <citation type="submission" date="2018-06" db="EMBL/GenBank/DDBJ databases">
        <authorList>
            <person name="Zhirakovskaya E."/>
        </authorList>
    </citation>
    <scope>NUCLEOTIDE SEQUENCE</scope>
</reference>
<protein>
    <recommendedName>
        <fullName evidence="2">DUF3324 domain-containing protein</fullName>
    </recommendedName>
</protein>